<feature type="domain" description="Connexin N-terminal" evidence="12">
    <location>
        <begin position="43"/>
        <end position="76"/>
    </location>
</feature>
<keyword evidence="6" id="KW-0965">Cell junction</keyword>
<dbReference type="GO" id="GO:0005922">
    <property type="term" value="C:connexin complex"/>
    <property type="evidence" value="ECO:0000318"/>
    <property type="project" value="GO_Central"/>
</dbReference>
<comment type="subunit">
    <text evidence="9">A connexon is composed of a hexamer of connexins.</text>
</comment>
<evidence type="ECO:0000313" key="14">
    <source>
        <dbReference type="Ensembl" id="ENSSSCP00000059191.2"/>
    </source>
</evidence>
<keyword evidence="8 11" id="KW-0472">Membrane</keyword>
<comment type="function">
    <text evidence="9">One gap junction consists of a cluster of closely packed pairs of transmembrane channels, the connexons, through which materials of low MW diffuse from one cell to a neighboring cell.</text>
</comment>
<evidence type="ECO:0000256" key="11">
    <source>
        <dbReference type="SAM" id="Phobius"/>
    </source>
</evidence>
<accession>A0A287BRC9</accession>
<evidence type="ECO:0000256" key="7">
    <source>
        <dbReference type="ARBA" id="ARBA00022989"/>
    </source>
</evidence>
<dbReference type="GO" id="GO:0005243">
    <property type="term" value="F:gap junction channel activity"/>
    <property type="evidence" value="ECO:0000318"/>
    <property type="project" value="GO_Central"/>
</dbReference>
<dbReference type="Bgee" id="ENSSSCG00000036044">
    <property type="expression patterns" value="Expressed in blood and 17 other cell types or tissues"/>
</dbReference>
<dbReference type="Proteomes" id="UP000008227">
    <property type="component" value="Chromosome 10"/>
</dbReference>
<evidence type="ECO:0000256" key="1">
    <source>
        <dbReference type="ARBA" id="ARBA00004610"/>
    </source>
</evidence>
<dbReference type="OrthoDB" id="9943496at2759"/>
<dbReference type="SMR" id="A0A287BRC9"/>
<reference evidence="14" key="2">
    <citation type="journal article" date="2020" name="Gigascience">
        <title>An improved pig reference genome sequence to enable pig genetics and genomics research.</title>
        <authorList>
            <person name="Warr A."/>
            <person name="Affara N."/>
            <person name="Aken B."/>
            <person name="Beiki H."/>
            <person name="Bickhart D.M."/>
            <person name="Billis K."/>
            <person name="Chow W."/>
            <person name="Eory L."/>
            <person name="Finlayson H.A."/>
            <person name="Flicek P."/>
            <person name="Giron C.G."/>
            <person name="Griffin D.K."/>
            <person name="Hall R."/>
            <person name="Hannum G."/>
            <person name="Hourlier T."/>
            <person name="Howe K."/>
            <person name="Hume D.A."/>
            <person name="Izuogu O."/>
            <person name="Kim K."/>
            <person name="Koren S."/>
            <person name="Liu H."/>
            <person name="Manchanda N."/>
            <person name="Martin F.J."/>
            <person name="Nonneman D.J."/>
            <person name="O'Connor R.E."/>
            <person name="Phillippy A.M."/>
            <person name="Rohrer G.A."/>
            <person name="Rosen B.D."/>
            <person name="Rund L.A."/>
            <person name="Sargent C.A."/>
            <person name="Schook L.B."/>
            <person name="Schroeder S.G."/>
            <person name="Schwartz A.S."/>
            <person name="Skinner B.M."/>
            <person name="Talbot R."/>
            <person name="Tseng E."/>
            <person name="Tuggle C.K."/>
            <person name="Watson M."/>
            <person name="Smith T.P.L."/>
            <person name="Archibald A.L."/>
        </authorList>
    </citation>
    <scope>NUCLEOTIDE SEQUENCE [LARGE SCALE GENOMIC DNA]</scope>
    <source>
        <strain evidence="14">Duroc</strain>
    </source>
</reference>
<evidence type="ECO:0000256" key="8">
    <source>
        <dbReference type="ARBA" id="ARBA00023136"/>
    </source>
</evidence>
<dbReference type="STRING" id="9823.ENSSSCP00000059191"/>
<dbReference type="GeneID" id="100525659"/>
<evidence type="ECO:0000256" key="3">
    <source>
        <dbReference type="ARBA" id="ARBA00022475"/>
    </source>
</evidence>
<keyword evidence="5 9" id="KW-0303">Gap junction</keyword>
<reference evidence="14" key="4">
    <citation type="submission" date="2025-09" db="UniProtKB">
        <authorList>
            <consortium name="Ensembl"/>
        </authorList>
    </citation>
    <scope>IDENTIFICATION</scope>
</reference>
<evidence type="ECO:0000256" key="2">
    <source>
        <dbReference type="ARBA" id="ARBA00004651"/>
    </source>
</evidence>
<dbReference type="SMART" id="SM01089">
    <property type="entry name" value="Connexin_CCC"/>
    <property type="match status" value="1"/>
</dbReference>
<dbReference type="PANTHER" id="PTHR11984:SF3">
    <property type="entry name" value="GAP JUNCTION DELTA-4 PROTEIN"/>
    <property type="match status" value="1"/>
</dbReference>
<dbReference type="PROSITE" id="PS00408">
    <property type="entry name" value="CONNEXINS_2"/>
    <property type="match status" value="1"/>
</dbReference>
<feature type="transmembrane region" description="Helical" evidence="11">
    <location>
        <begin position="193"/>
        <end position="215"/>
    </location>
</feature>
<dbReference type="RefSeq" id="XP_003130850.2">
    <property type="nucleotide sequence ID" value="XM_003130802.4"/>
</dbReference>
<sequence length="386" mass="41655">MDQPDLLGFLVITLNCNVTIVGKVWLIFMVLLRMAVLILAGSPVYQDEQERFVCNTLQPGCANVCYDIFAPVSHLRFWLIQSVAVLLPFAIFSVYVLHKGAEVAVRGPRGPDNGPEDADPLDLTSGARRCLTVPDFSSGYTAHLCLRTLTEAAFGALHYLLFGFLVPKRFSCTHPPCTGVVDCYVSRPTEKSILMLFVWAVCALSFLLSVTDLLCSARWTRADDPAQPWPGGGRLRGRRTGRGRDAGRTRARGCALAGACAAEGGGRTVRRRSLPRGGAGSCLGRTRATRCPPSATSRRWPGPERRPRGGRSAPARRAPGSRAPASPSGCEPPASGPERKRDPQKGPLAGQAWPEALMQRPANLSWITPSTENCAWCSKADGGSED</sequence>
<dbReference type="Pfam" id="PF00029">
    <property type="entry name" value="Connexin"/>
    <property type="match status" value="1"/>
</dbReference>
<keyword evidence="4 9" id="KW-0812">Transmembrane</keyword>
<reference evidence="15" key="1">
    <citation type="submission" date="2009-11" db="EMBL/GenBank/DDBJ databases">
        <authorList>
            <consortium name="Porcine genome sequencing project"/>
        </authorList>
    </citation>
    <scope>NUCLEOTIDE SEQUENCE [LARGE SCALE GENOMIC DNA]</scope>
    <source>
        <strain evidence="15">Duroc</strain>
    </source>
</reference>
<evidence type="ECO:0000256" key="5">
    <source>
        <dbReference type="ARBA" id="ARBA00022868"/>
    </source>
</evidence>
<dbReference type="PANTHER" id="PTHR11984">
    <property type="entry name" value="CONNEXIN"/>
    <property type="match status" value="1"/>
</dbReference>
<reference evidence="14" key="3">
    <citation type="submission" date="2025-08" db="UniProtKB">
        <authorList>
            <consortium name="Ensembl"/>
        </authorList>
    </citation>
    <scope>IDENTIFICATION</scope>
</reference>
<dbReference type="InterPro" id="IPR000500">
    <property type="entry name" value="Connexin"/>
</dbReference>
<evidence type="ECO:0000313" key="16">
    <source>
        <dbReference type="VGNC" id="VGNC:108274"/>
    </source>
</evidence>
<dbReference type="PaxDb" id="9823-ENSSSCP00000011846"/>
<evidence type="ECO:0000256" key="10">
    <source>
        <dbReference type="SAM" id="MobiDB-lite"/>
    </source>
</evidence>
<dbReference type="InterPro" id="IPR019570">
    <property type="entry name" value="Connexin_CCC"/>
</dbReference>
<dbReference type="InterPro" id="IPR013092">
    <property type="entry name" value="Connexin_N"/>
</dbReference>
<dbReference type="AlphaFoldDB" id="A0A287BRC9"/>
<dbReference type="FunCoup" id="A0A287BRC9">
    <property type="interactions" value="143"/>
</dbReference>
<organism evidence="14 15">
    <name type="scientific">Sus scrofa</name>
    <name type="common">Pig</name>
    <dbReference type="NCBI Taxonomy" id="9823"/>
    <lineage>
        <taxon>Eukaryota</taxon>
        <taxon>Metazoa</taxon>
        <taxon>Chordata</taxon>
        <taxon>Craniata</taxon>
        <taxon>Vertebrata</taxon>
        <taxon>Euteleostomi</taxon>
        <taxon>Mammalia</taxon>
        <taxon>Eutheria</taxon>
        <taxon>Laurasiatheria</taxon>
        <taxon>Artiodactyla</taxon>
        <taxon>Suina</taxon>
        <taxon>Suidae</taxon>
        <taxon>Sus</taxon>
    </lineage>
</organism>
<name>A0A287BRC9_PIG</name>
<feature type="region of interest" description="Disordered" evidence="10">
    <location>
        <begin position="266"/>
        <end position="364"/>
    </location>
</feature>
<dbReference type="Gene3D" id="1.20.1440.80">
    <property type="entry name" value="Gap junction channel protein cysteine-rich domain"/>
    <property type="match status" value="1"/>
</dbReference>
<dbReference type="VGNC" id="VGNC:108274">
    <property type="gene designation" value="GJD4"/>
</dbReference>
<feature type="region of interest" description="Disordered" evidence="10">
    <location>
        <begin position="226"/>
        <end position="250"/>
    </location>
</feature>
<dbReference type="KEGG" id="ssc:100525659"/>
<evidence type="ECO:0000256" key="9">
    <source>
        <dbReference type="RuleBase" id="RU000630"/>
    </source>
</evidence>
<feature type="compositionally biased region" description="Low complexity" evidence="10">
    <location>
        <begin position="310"/>
        <end position="329"/>
    </location>
</feature>
<proteinExistence type="inferred from homology"/>
<evidence type="ECO:0000256" key="4">
    <source>
        <dbReference type="ARBA" id="ARBA00022692"/>
    </source>
</evidence>
<evidence type="ECO:0000313" key="15">
    <source>
        <dbReference type="Proteomes" id="UP000008227"/>
    </source>
</evidence>
<keyword evidence="7 11" id="KW-1133">Transmembrane helix</keyword>
<evidence type="ECO:0000256" key="6">
    <source>
        <dbReference type="ARBA" id="ARBA00022949"/>
    </source>
</evidence>
<evidence type="ECO:0000259" key="12">
    <source>
        <dbReference type="SMART" id="SM00037"/>
    </source>
</evidence>
<dbReference type="PROSITE" id="PS00407">
    <property type="entry name" value="CONNEXINS_1"/>
    <property type="match status" value="1"/>
</dbReference>
<dbReference type="GO" id="GO:0007267">
    <property type="term" value="P:cell-cell signaling"/>
    <property type="evidence" value="ECO:0000318"/>
    <property type="project" value="GO_Central"/>
</dbReference>
<comment type="subcellular location">
    <subcellularLocation>
        <location evidence="1">Cell junction</location>
        <location evidence="1">Gap junction</location>
    </subcellularLocation>
    <subcellularLocation>
        <location evidence="2 9">Cell membrane</location>
        <topology evidence="2 9">Multi-pass membrane protein</topology>
    </subcellularLocation>
</comment>
<evidence type="ECO:0000259" key="13">
    <source>
        <dbReference type="SMART" id="SM01089"/>
    </source>
</evidence>
<feature type="transmembrane region" description="Helical" evidence="11">
    <location>
        <begin position="6"/>
        <end position="32"/>
    </location>
</feature>
<protein>
    <recommendedName>
        <fullName evidence="9">Gap junction protein</fullName>
    </recommendedName>
</protein>
<keyword evidence="3" id="KW-1003">Cell membrane</keyword>
<dbReference type="Ensembl" id="ENSSSCT00000060454.3">
    <property type="protein sequence ID" value="ENSSSCP00000059191.2"/>
    <property type="gene ID" value="ENSSSCG00000036044.3"/>
</dbReference>
<gene>
    <name evidence="14 16" type="primary">GJD4</name>
</gene>
<dbReference type="InterPro" id="IPR038359">
    <property type="entry name" value="Connexin_N_sf"/>
</dbReference>
<dbReference type="SMART" id="SM00037">
    <property type="entry name" value="CNX"/>
    <property type="match status" value="1"/>
</dbReference>
<dbReference type="Reactome" id="R-SSC-190861">
    <property type="pathway name" value="Gap junction assembly"/>
</dbReference>
<comment type="similarity">
    <text evidence="9">Belongs to the connexin family.</text>
</comment>
<dbReference type="PRINTS" id="PR00206">
    <property type="entry name" value="CONNEXIN"/>
</dbReference>
<dbReference type="InterPro" id="IPR017990">
    <property type="entry name" value="Connexin_CS"/>
</dbReference>
<dbReference type="CTD" id="219770"/>
<feature type="domain" description="Connexin cysteine-rich" evidence="13">
    <location>
        <begin position="150"/>
        <end position="216"/>
    </location>
</feature>
<keyword evidence="15" id="KW-1185">Reference proteome</keyword>
<dbReference type="GeneTree" id="ENSGT01150000286949"/>
<feature type="transmembrane region" description="Helical" evidence="11">
    <location>
        <begin position="77"/>
        <end position="97"/>
    </location>
</feature>
<dbReference type="InParanoid" id="A0A287BRC9"/>